<dbReference type="InterPro" id="IPR007445">
    <property type="entry name" value="PilO"/>
</dbReference>
<dbReference type="AlphaFoldDB" id="A0A0G0W2J0"/>
<keyword evidence="2" id="KW-0472">Membrane</keyword>
<proteinExistence type="predicted"/>
<evidence type="ECO:0000256" key="1">
    <source>
        <dbReference type="SAM" id="MobiDB-lite"/>
    </source>
</evidence>
<organism evidence="3 4">
    <name type="scientific">candidate division WWE3 bacterium GW2011_GWE1_41_27</name>
    <dbReference type="NCBI Taxonomy" id="1619131"/>
    <lineage>
        <taxon>Bacteria</taxon>
        <taxon>Katanobacteria</taxon>
    </lineage>
</organism>
<evidence type="ECO:0000256" key="2">
    <source>
        <dbReference type="SAM" id="Phobius"/>
    </source>
</evidence>
<evidence type="ECO:0008006" key="5">
    <source>
        <dbReference type="Google" id="ProtNLM"/>
    </source>
</evidence>
<feature type="transmembrane region" description="Helical" evidence="2">
    <location>
        <begin position="21"/>
        <end position="43"/>
    </location>
</feature>
<dbReference type="GO" id="GO:0043683">
    <property type="term" value="P:type IV pilus assembly"/>
    <property type="evidence" value="ECO:0007669"/>
    <property type="project" value="InterPro"/>
</dbReference>
<dbReference type="PANTHER" id="PTHR39555">
    <property type="entry name" value="FIMBRIAL ASSEMBLY PROTEIN PILO-LIKE PROTEIN-RELATED"/>
    <property type="match status" value="1"/>
</dbReference>
<dbReference type="Pfam" id="PF04350">
    <property type="entry name" value="PilO"/>
    <property type="match status" value="1"/>
</dbReference>
<feature type="region of interest" description="Disordered" evidence="1">
    <location>
        <begin position="255"/>
        <end position="289"/>
    </location>
</feature>
<evidence type="ECO:0000313" key="3">
    <source>
        <dbReference type="EMBL" id="KKS07174.1"/>
    </source>
</evidence>
<dbReference type="PANTHER" id="PTHR39555:SF1">
    <property type="entry name" value="TYPE IV PILUS INNER MEMBRANE COMPONENT PILO"/>
    <property type="match status" value="1"/>
</dbReference>
<dbReference type="EMBL" id="LCBF01000011">
    <property type="protein sequence ID" value="KKS07174.1"/>
    <property type="molecule type" value="Genomic_DNA"/>
</dbReference>
<keyword evidence="2" id="KW-0812">Transmembrane</keyword>
<keyword evidence="2" id="KW-1133">Transmembrane helix</keyword>
<protein>
    <recommendedName>
        <fullName evidence="5">Type IV pilus assembly protein PilO</fullName>
    </recommendedName>
</protein>
<feature type="compositionally biased region" description="Acidic residues" evidence="1">
    <location>
        <begin position="279"/>
        <end position="289"/>
    </location>
</feature>
<sequence>MNEENIENKIKELNLSAIKDVIVDFVFPIIGLGITVVLFFVYIKPTYAKVNELKQQVTERTAVLEVLNTKAAALTKMKDFNTVLEENASLVERLYVSESNVPQLLDQVHQIATNAGMSVDRLNYSYSGGTTGANADAIADQRKEDISGVVNVAATVTGSYEQMVVFMQEIEKAARIAYVTTFRFGKDSNISADTLINVNVNVDSPYMYVQSIAVTDDPITLDITSPAFVAFMNSVKDYKYYEFLNPDIVTTEEVETTETAVPAGETSEQPLVEQPAVEQPDEPETPFDL</sequence>
<dbReference type="Gene3D" id="3.30.70.60">
    <property type="match status" value="1"/>
</dbReference>
<dbReference type="Proteomes" id="UP000034544">
    <property type="component" value="Unassembled WGS sequence"/>
</dbReference>
<dbReference type="InterPro" id="IPR014717">
    <property type="entry name" value="Transl_elong_EF1B/ribsomal_bS6"/>
</dbReference>
<accession>A0A0G0W2J0</accession>
<comment type="caution">
    <text evidence="3">The sequence shown here is derived from an EMBL/GenBank/DDBJ whole genome shotgun (WGS) entry which is preliminary data.</text>
</comment>
<evidence type="ECO:0000313" key="4">
    <source>
        <dbReference type="Proteomes" id="UP000034544"/>
    </source>
</evidence>
<gene>
    <name evidence="3" type="ORF">UU59_C0011G0002</name>
</gene>
<dbReference type="GO" id="GO:0043107">
    <property type="term" value="P:type IV pilus-dependent motility"/>
    <property type="evidence" value="ECO:0007669"/>
    <property type="project" value="InterPro"/>
</dbReference>
<reference evidence="3 4" key="1">
    <citation type="journal article" date="2015" name="Nature">
        <title>rRNA introns, odd ribosomes, and small enigmatic genomes across a large radiation of phyla.</title>
        <authorList>
            <person name="Brown C.T."/>
            <person name="Hug L.A."/>
            <person name="Thomas B.C."/>
            <person name="Sharon I."/>
            <person name="Castelle C.J."/>
            <person name="Singh A."/>
            <person name="Wilkins M.J."/>
            <person name="Williams K.H."/>
            <person name="Banfield J.F."/>
        </authorList>
    </citation>
    <scope>NUCLEOTIDE SEQUENCE [LARGE SCALE GENOMIC DNA]</scope>
</reference>
<name>A0A0G0W2J0_UNCKA</name>